<sequence length="141" mass="15755">MKVQTYLFFEGRCEEALAFYRQTLAAEIGPLMRFRDNPDDPDHTMFPPGAGEMVMHAEMTIGETTVFLSDGRCGGSPNFTGMCLTLVLKKPEEAETLFRALAETGQVRMPLRPTFFSPAFGMVADKFGLGWMIYTEQARPA</sequence>
<dbReference type="CDD" id="cd06588">
    <property type="entry name" value="PhnB_like"/>
    <property type="match status" value="1"/>
</dbReference>
<evidence type="ECO:0000313" key="2">
    <source>
        <dbReference type="EMBL" id="MCB8880252.1"/>
    </source>
</evidence>
<accession>A0A963YZU8</accession>
<evidence type="ECO:0000313" key="3">
    <source>
        <dbReference type="Proteomes" id="UP000721844"/>
    </source>
</evidence>
<dbReference type="AlphaFoldDB" id="A0A963YZU8"/>
<dbReference type="Pfam" id="PF06983">
    <property type="entry name" value="3-dmu-9_3-mt"/>
    <property type="match status" value="1"/>
</dbReference>
<protein>
    <submittedName>
        <fullName evidence="2">VOC family protein</fullName>
    </submittedName>
</protein>
<dbReference type="InterPro" id="IPR029068">
    <property type="entry name" value="Glyas_Bleomycin-R_OHBP_Dase"/>
</dbReference>
<reference evidence="2 3" key="1">
    <citation type="journal article" date="2021" name="Microorganisms">
        <title>Acidisoma silvae sp. nov. and Acidisomacellulosilytica sp. nov., Two Acidophilic Bacteria Isolated from Decaying Wood, Hydrolyzing Cellulose and Producing Poly-3-hydroxybutyrate.</title>
        <authorList>
            <person name="Mieszkin S."/>
            <person name="Pouder E."/>
            <person name="Uroz S."/>
            <person name="Simon-Colin C."/>
            <person name="Alain K."/>
        </authorList>
    </citation>
    <scope>NUCLEOTIDE SEQUENCE [LARGE SCALE GENOMIC DNA]</scope>
    <source>
        <strain evidence="2 3">HW T5.17</strain>
    </source>
</reference>
<dbReference type="RefSeq" id="WP_227306854.1">
    <property type="nucleotide sequence ID" value="NZ_JAESVA010000002.1"/>
</dbReference>
<dbReference type="PANTHER" id="PTHR33990:SF1">
    <property type="entry name" value="PROTEIN YJDN"/>
    <property type="match status" value="1"/>
</dbReference>
<keyword evidence="3" id="KW-1185">Reference proteome</keyword>
<dbReference type="SUPFAM" id="SSF54593">
    <property type="entry name" value="Glyoxalase/Bleomycin resistance protein/Dihydroxybiphenyl dioxygenase"/>
    <property type="match status" value="1"/>
</dbReference>
<dbReference type="Proteomes" id="UP000721844">
    <property type="component" value="Unassembled WGS sequence"/>
</dbReference>
<gene>
    <name evidence="2" type="ORF">ACELLULO517_08415</name>
</gene>
<dbReference type="PANTHER" id="PTHR33990">
    <property type="entry name" value="PROTEIN YJDN-RELATED"/>
    <property type="match status" value="1"/>
</dbReference>
<dbReference type="InterPro" id="IPR028973">
    <property type="entry name" value="PhnB-like"/>
</dbReference>
<dbReference type="Gene3D" id="3.10.180.10">
    <property type="entry name" value="2,3-Dihydroxybiphenyl 1,2-Dioxygenase, domain 1"/>
    <property type="match status" value="1"/>
</dbReference>
<name>A0A963YZU8_9PROT</name>
<comment type="caution">
    <text evidence="2">The sequence shown here is derived from an EMBL/GenBank/DDBJ whole genome shotgun (WGS) entry which is preliminary data.</text>
</comment>
<dbReference type="EMBL" id="JAESVA010000002">
    <property type="protein sequence ID" value="MCB8880252.1"/>
    <property type="molecule type" value="Genomic_DNA"/>
</dbReference>
<feature type="domain" description="PhnB-like" evidence="1">
    <location>
        <begin position="2"/>
        <end position="133"/>
    </location>
</feature>
<proteinExistence type="predicted"/>
<evidence type="ECO:0000259" key="1">
    <source>
        <dbReference type="Pfam" id="PF06983"/>
    </source>
</evidence>
<organism evidence="2 3">
    <name type="scientific">Acidisoma cellulosilyticum</name>
    <dbReference type="NCBI Taxonomy" id="2802395"/>
    <lineage>
        <taxon>Bacteria</taxon>
        <taxon>Pseudomonadati</taxon>
        <taxon>Pseudomonadota</taxon>
        <taxon>Alphaproteobacteria</taxon>
        <taxon>Acetobacterales</taxon>
        <taxon>Acidocellaceae</taxon>
        <taxon>Acidisoma</taxon>
    </lineage>
</organism>